<evidence type="ECO:0000313" key="1">
    <source>
        <dbReference type="EMBL" id="OZY83886.1"/>
    </source>
</evidence>
<name>A0A266Q2N2_9GAMM</name>
<evidence type="ECO:0000313" key="2">
    <source>
        <dbReference type="Proteomes" id="UP000216101"/>
    </source>
</evidence>
<gene>
    <name evidence="1" type="ORF">CBP51_18930</name>
</gene>
<dbReference type="EMBL" id="NHNI01000003">
    <property type="protein sequence ID" value="OZY83886.1"/>
    <property type="molecule type" value="Genomic_DNA"/>
</dbReference>
<dbReference type="AlphaFoldDB" id="A0A266Q2N2"/>
<keyword evidence="2" id="KW-1185">Reference proteome</keyword>
<dbReference type="Proteomes" id="UP000216101">
    <property type="component" value="Unassembled WGS sequence"/>
</dbReference>
<comment type="caution">
    <text evidence="1">The sequence shown here is derived from an EMBL/GenBank/DDBJ whole genome shotgun (WGS) entry which is preliminary data.</text>
</comment>
<sequence length="155" mass="16977">MRELPDVITSILINHSANFFFVIRPLDYDGGRVRLSFVLRSEFAKTSHITSALGCALDCLARAVGYQTLGYCATTESEVSFHDDALSLDGPQTFIAEAMLGLTDNNLATYTSSIHVQDGGRHKLIVNASGTLKRQHANNLRYIADWRQLKGACAG</sequence>
<dbReference type="RefSeq" id="WP_094986157.1">
    <property type="nucleotide sequence ID" value="NZ_NHNI01000003.1"/>
</dbReference>
<organism evidence="1 2">
    <name type="scientific">Cellvibrio mixtus</name>
    <dbReference type="NCBI Taxonomy" id="39650"/>
    <lineage>
        <taxon>Bacteria</taxon>
        <taxon>Pseudomonadati</taxon>
        <taxon>Pseudomonadota</taxon>
        <taxon>Gammaproteobacteria</taxon>
        <taxon>Cellvibrionales</taxon>
        <taxon>Cellvibrionaceae</taxon>
        <taxon>Cellvibrio</taxon>
    </lineage>
</organism>
<protein>
    <recommendedName>
        <fullName evidence="3">Thioesterase putative domain-containing protein</fullName>
    </recommendedName>
</protein>
<evidence type="ECO:0008006" key="3">
    <source>
        <dbReference type="Google" id="ProtNLM"/>
    </source>
</evidence>
<accession>A0A266Q2N2</accession>
<reference evidence="2" key="1">
    <citation type="submission" date="2017-05" db="EMBL/GenBank/DDBJ databases">
        <authorList>
            <person name="Barney B.M."/>
        </authorList>
    </citation>
    <scope>NUCLEOTIDE SEQUENCE [LARGE SCALE GENOMIC DNA]</scope>
    <source>
        <strain evidence="2">PSBB022</strain>
    </source>
</reference>
<proteinExistence type="predicted"/>